<dbReference type="Pfam" id="PF04773">
    <property type="entry name" value="FecR"/>
    <property type="match status" value="1"/>
</dbReference>
<feature type="transmembrane region" description="Helical" evidence="1">
    <location>
        <begin position="89"/>
        <end position="107"/>
    </location>
</feature>
<keyword evidence="1" id="KW-0812">Transmembrane</keyword>
<dbReference type="EMBL" id="JBHTKA010000008">
    <property type="protein sequence ID" value="MFD1002128.1"/>
    <property type="molecule type" value="Genomic_DNA"/>
</dbReference>
<evidence type="ECO:0000256" key="1">
    <source>
        <dbReference type="SAM" id="Phobius"/>
    </source>
</evidence>
<organism evidence="4 5">
    <name type="scientific">Ohtaekwangia kribbensis</name>
    <dbReference type="NCBI Taxonomy" id="688913"/>
    <lineage>
        <taxon>Bacteria</taxon>
        <taxon>Pseudomonadati</taxon>
        <taxon>Bacteroidota</taxon>
        <taxon>Cytophagia</taxon>
        <taxon>Cytophagales</taxon>
        <taxon>Fulvivirgaceae</taxon>
        <taxon>Ohtaekwangia</taxon>
    </lineage>
</organism>
<evidence type="ECO:0000259" key="3">
    <source>
        <dbReference type="Pfam" id="PF16344"/>
    </source>
</evidence>
<dbReference type="PANTHER" id="PTHR30273:SF2">
    <property type="entry name" value="PROTEIN FECR"/>
    <property type="match status" value="1"/>
</dbReference>
<evidence type="ECO:0000313" key="4">
    <source>
        <dbReference type="EMBL" id="MFD1002128.1"/>
    </source>
</evidence>
<reference evidence="5" key="1">
    <citation type="journal article" date="2019" name="Int. J. Syst. Evol. Microbiol.">
        <title>The Global Catalogue of Microorganisms (GCM) 10K type strain sequencing project: providing services to taxonomists for standard genome sequencing and annotation.</title>
        <authorList>
            <consortium name="The Broad Institute Genomics Platform"/>
            <consortium name="The Broad Institute Genome Sequencing Center for Infectious Disease"/>
            <person name="Wu L."/>
            <person name="Ma J."/>
        </authorList>
    </citation>
    <scope>NUCLEOTIDE SEQUENCE [LARGE SCALE GENOMIC DNA]</scope>
    <source>
        <strain evidence="5">CCUG 58938</strain>
    </source>
</reference>
<dbReference type="PANTHER" id="PTHR30273">
    <property type="entry name" value="PERIPLASMIC SIGNAL SENSOR AND SIGMA FACTOR ACTIVATOR FECR-RELATED"/>
    <property type="match status" value="1"/>
</dbReference>
<evidence type="ECO:0000313" key="5">
    <source>
        <dbReference type="Proteomes" id="UP001597112"/>
    </source>
</evidence>
<sequence>MQEKIPTHLIVRYLADEATEHEKKALLDWVAEDISHQKIFLEWSASWEANNTSHQSQFDLSSGLQKLNHRIDVYEEEQKKTRTLSWQKIAASLAIFLAAGIAIYVLGKYSESRSEELVYTEQHTTAGEQLSIKLSDGSIVQLNSNASLKYPETFKGFKREVYLTGEAFFEIEKDSLHPFIIHTDEFSTHVLGTSFNVNATGNNIIVSVATGKVRVMQGNDTQVLLPHEKINYSRLNHSMIKEPADLEKDLAWKNHTLILEDILLADAARKIEQQYGVTIHFKNANIRQCRITGKYKNEPVENVLRAIRYSTGIQYSIAGQVITLYGKGCEE</sequence>
<keyword evidence="5" id="KW-1185">Reference proteome</keyword>
<comment type="caution">
    <text evidence="4">The sequence shown here is derived from an EMBL/GenBank/DDBJ whole genome shotgun (WGS) entry which is preliminary data.</text>
</comment>
<dbReference type="Pfam" id="PF16344">
    <property type="entry name" value="FecR_C"/>
    <property type="match status" value="1"/>
</dbReference>
<dbReference type="InterPro" id="IPR012373">
    <property type="entry name" value="Ferrdict_sens_TM"/>
</dbReference>
<gene>
    <name evidence="4" type="ORF">ACFQ21_22575</name>
</gene>
<keyword evidence="1" id="KW-0472">Membrane</keyword>
<protein>
    <submittedName>
        <fullName evidence="4">FecR family protein</fullName>
    </submittedName>
</protein>
<dbReference type="PIRSF" id="PIRSF018266">
    <property type="entry name" value="FecR"/>
    <property type="match status" value="1"/>
</dbReference>
<feature type="domain" description="FecR protein" evidence="2">
    <location>
        <begin position="123"/>
        <end position="214"/>
    </location>
</feature>
<dbReference type="InterPro" id="IPR032508">
    <property type="entry name" value="FecR_C"/>
</dbReference>
<dbReference type="Gene3D" id="2.60.120.1440">
    <property type="match status" value="1"/>
</dbReference>
<dbReference type="Proteomes" id="UP001597112">
    <property type="component" value="Unassembled WGS sequence"/>
</dbReference>
<proteinExistence type="predicted"/>
<dbReference type="Gene3D" id="3.55.50.30">
    <property type="match status" value="1"/>
</dbReference>
<evidence type="ECO:0000259" key="2">
    <source>
        <dbReference type="Pfam" id="PF04773"/>
    </source>
</evidence>
<accession>A0ABW3K7W4</accession>
<name>A0ABW3K7W4_9BACT</name>
<keyword evidence="1" id="KW-1133">Transmembrane helix</keyword>
<feature type="domain" description="Protein FecR C-terminal" evidence="3">
    <location>
        <begin position="257"/>
        <end position="323"/>
    </location>
</feature>
<dbReference type="InterPro" id="IPR006860">
    <property type="entry name" value="FecR"/>
</dbReference>
<dbReference type="RefSeq" id="WP_377582935.1">
    <property type="nucleotide sequence ID" value="NZ_JBHTKA010000008.1"/>
</dbReference>